<proteinExistence type="predicted"/>
<protein>
    <submittedName>
        <fullName evidence="1">Uncharacterized protein</fullName>
    </submittedName>
</protein>
<reference evidence="1" key="1">
    <citation type="submission" date="2022-11" db="EMBL/GenBank/DDBJ databases">
        <title>Centuries of genome instability and evolution in soft-shell clam transmissible cancer (bioRxiv).</title>
        <authorList>
            <person name="Hart S.F.M."/>
            <person name="Yonemitsu M.A."/>
            <person name="Giersch R.M."/>
            <person name="Beal B.F."/>
            <person name="Arriagada G."/>
            <person name="Davis B.W."/>
            <person name="Ostrander E.A."/>
            <person name="Goff S.P."/>
            <person name="Metzger M.J."/>
        </authorList>
    </citation>
    <scope>NUCLEOTIDE SEQUENCE</scope>
    <source>
        <strain evidence="1">MELC-2E11</strain>
        <tissue evidence="1">Siphon/mantle</tissue>
    </source>
</reference>
<feature type="non-terminal residue" evidence="1">
    <location>
        <position position="1"/>
    </location>
</feature>
<organism evidence="1 2">
    <name type="scientific">Mya arenaria</name>
    <name type="common">Soft-shell clam</name>
    <dbReference type="NCBI Taxonomy" id="6604"/>
    <lineage>
        <taxon>Eukaryota</taxon>
        <taxon>Metazoa</taxon>
        <taxon>Spiralia</taxon>
        <taxon>Lophotrochozoa</taxon>
        <taxon>Mollusca</taxon>
        <taxon>Bivalvia</taxon>
        <taxon>Autobranchia</taxon>
        <taxon>Heteroconchia</taxon>
        <taxon>Euheterodonta</taxon>
        <taxon>Imparidentia</taxon>
        <taxon>Neoheterodontei</taxon>
        <taxon>Myida</taxon>
        <taxon>Myoidea</taxon>
        <taxon>Myidae</taxon>
        <taxon>Mya</taxon>
    </lineage>
</organism>
<sequence length="78" mass="9171">MMYENIRNIHSFTRVNYTITFTCETISSTFDASLKLPVDPHNGINVQFGEIRRWQDVTMDLFPLPVLLQNGHERLQLF</sequence>
<evidence type="ECO:0000313" key="1">
    <source>
        <dbReference type="EMBL" id="WAR14455.1"/>
    </source>
</evidence>
<evidence type="ECO:0000313" key="2">
    <source>
        <dbReference type="Proteomes" id="UP001164746"/>
    </source>
</evidence>
<dbReference type="Proteomes" id="UP001164746">
    <property type="component" value="Chromosome 9"/>
</dbReference>
<name>A0ABY7EYL2_MYAAR</name>
<dbReference type="EMBL" id="CP111020">
    <property type="protein sequence ID" value="WAR14455.1"/>
    <property type="molecule type" value="Genomic_DNA"/>
</dbReference>
<gene>
    <name evidence="1" type="ORF">MAR_004560</name>
</gene>
<accession>A0ABY7EYL2</accession>
<keyword evidence="2" id="KW-1185">Reference proteome</keyword>